<keyword evidence="3" id="KW-1185">Reference proteome</keyword>
<organism evidence="2 3">
    <name type="scientific">Dryococelus australis</name>
    <dbReference type="NCBI Taxonomy" id="614101"/>
    <lineage>
        <taxon>Eukaryota</taxon>
        <taxon>Metazoa</taxon>
        <taxon>Ecdysozoa</taxon>
        <taxon>Arthropoda</taxon>
        <taxon>Hexapoda</taxon>
        <taxon>Insecta</taxon>
        <taxon>Pterygota</taxon>
        <taxon>Neoptera</taxon>
        <taxon>Polyneoptera</taxon>
        <taxon>Phasmatodea</taxon>
        <taxon>Verophasmatodea</taxon>
        <taxon>Anareolatae</taxon>
        <taxon>Phasmatidae</taxon>
        <taxon>Eurycanthinae</taxon>
        <taxon>Dryococelus</taxon>
    </lineage>
</organism>
<name>A0ABQ9H4A9_9NEOP</name>
<proteinExistence type="predicted"/>
<gene>
    <name evidence="2" type="ORF">PR048_019614</name>
</gene>
<comment type="caution">
    <text evidence="2">The sequence shown here is derived from an EMBL/GenBank/DDBJ whole genome shotgun (WGS) entry which is preliminary data.</text>
</comment>
<dbReference type="EMBL" id="JARBHB010000007">
    <property type="protein sequence ID" value="KAJ8879008.1"/>
    <property type="molecule type" value="Genomic_DNA"/>
</dbReference>
<protein>
    <submittedName>
        <fullName evidence="2">Uncharacterized protein</fullName>
    </submittedName>
</protein>
<reference evidence="2 3" key="1">
    <citation type="submission" date="2023-02" db="EMBL/GenBank/DDBJ databases">
        <title>LHISI_Scaffold_Assembly.</title>
        <authorList>
            <person name="Stuart O.P."/>
            <person name="Cleave R."/>
            <person name="Magrath M.J.L."/>
            <person name="Mikheyev A.S."/>
        </authorList>
    </citation>
    <scope>NUCLEOTIDE SEQUENCE [LARGE SCALE GENOMIC DNA]</scope>
    <source>
        <strain evidence="2">Daus_M_001</strain>
        <tissue evidence="2">Leg muscle</tissue>
    </source>
</reference>
<feature type="region of interest" description="Disordered" evidence="1">
    <location>
        <begin position="1"/>
        <end position="29"/>
    </location>
</feature>
<sequence>MQIYSVPGKHHHNDGIKRRPPGAANTNMGHPRHFTERVFERFAELAPRHDSPRPVTLSLYRLSRNVREVASRVGALLTHWNSGSTEDHGGTKTVGFRFRTVTGATERKSGEILAALNKEVLRADEVWSSAGTKGWGKRKIPEKTRPPAASSGTIPTCEKPEQPGREIEPGSPWWEASRLTAEPPWPPEHKRGVPRTCRLPVRDRDGDTEQLRRHPPPISTQLLEKNCIRGRLRPVRHKSHFRSFTNEGAKLSYRDSRCEEVDVDELENRRFYGLSTFRTPGTDNCNIKGPAYLETFPTSWDILAALNKEVWRADGGEMRREWSTAGMQGRGKREIPEKTTRTAASSSLIPTCEVRQEFVSVIRYLFKIGDGVLARGNVALIAPALLGPKRGKTQQVGGNLQVKDVRDKAIHGGISLERGRRSTWGKRTSLKLTGIELTTTECGSAMLPHDLALCS</sequence>
<accession>A0ABQ9H4A9</accession>
<evidence type="ECO:0000313" key="3">
    <source>
        <dbReference type="Proteomes" id="UP001159363"/>
    </source>
</evidence>
<feature type="region of interest" description="Disordered" evidence="1">
    <location>
        <begin position="131"/>
        <end position="215"/>
    </location>
</feature>
<evidence type="ECO:0000313" key="2">
    <source>
        <dbReference type="EMBL" id="KAJ8879008.1"/>
    </source>
</evidence>
<feature type="compositionally biased region" description="Basic and acidic residues" evidence="1">
    <location>
        <begin position="200"/>
        <end position="212"/>
    </location>
</feature>
<dbReference type="Proteomes" id="UP001159363">
    <property type="component" value="Chromosome 6"/>
</dbReference>
<evidence type="ECO:0000256" key="1">
    <source>
        <dbReference type="SAM" id="MobiDB-lite"/>
    </source>
</evidence>
<feature type="compositionally biased region" description="Basic and acidic residues" evidence="1">
    <location>
        <begin position="158"/>
        <end position="168"/>
    </location>
</feature>